<protein>
    <submittedName>
        <fullName evidence="1">518_t:CDS:1</fullName>
    </submittedName>
</protein>
<gene>
    <name evidence="1" type="ORF">SCALOS_LOCUS4151</name>
</gene>
<name>A0ACA9LDF1_9GLOM</name>
<feature type="non-terminal residue" evidence="1">
    <location>
        <position position="277"/>
    </location>
</feature>
<evidence type="ECO:0000313" key="2">
    <source>
        <dbReference type="Proteomes" id="UP000789860"/>
    </source>
</evidence>
<sequence length="277" mass="31672">SSGLATVILEFKISMGLNCTLTNCMLQLEAKDNALSQVLSSQSESVIASSLSKHIRLSNQVLDDNETLNNYFAKPLNNNQQKKLNYLLLHATISCRFAFQWVEDSEIKALFKFVNPAIKLPRRSVLSGAEDISRTRSCWPDIIAKTKHLLSEIEQENIQINAMNLAHKIKEFDDNDLHDFPDDILSNLISPTCGFNDKFTLRNETNNLSKGYRINASRERFENYKEFECNEESNHEENNNFSESRTYCNVSSEEDTDIDINNKADDQVNSVDSWRCL</sequence>
<accession>A0ACA9LDF1</accession>
<dbReference type="Proteomes" id="UP000789860">
    <property type="component" value="Unassembled WGS sequence"/>
</dbReference>
<organism evidence="1 2">
    <name type="scientific">Scutellospora calospora</name>
    <dbReference type="NCBI Taxonomy" id="85575"/>
    <lineage>
        <taxon>Eukaryota</taxon>
        <taxon>Fungi</taxon>
        <taxon>Fungi incertae sedis</taxon>
        <taxon>Mucoromycota</taxon>
        <taxon>Glomeromycotina</taxon>
        <taxon>Glomeromycetes</taxon>
        <taxon>Diversisporales</taxon>
        <taxon>Gigasporaceae</taxon>
        <taxon>Scutellospora</taxon>
    </lineage>
</organism>
<proteinExistence type="predicted"/>
<dbReference type="EMBL" id="CAJVPM010005368">
    <property type="protein sequence ID" value="CAG8523159.1"/>
    <property type="molecule type" value="Genomic_DNA"/>
</dbReference>
<comment type="caution">
    <text evidence="1">The sequence shown here is derived from an EMBL/GenBank/DDBJ whole genome shotgun (WGS) entry which is preliminary data.</text>
</comment>
<feature type="non-terminal residue" evidence="1">
    <location>
        <position position="1"/>
    </location>
</feature>
<evidence type="ECO:0000313" key="1">
    <source>
        <dbReference type="EMBL" id="CAG8523159.1"/>
    </source>
</evidence>
<reference evidence="1" key="1">
    <citation type="submission" date="2021-06" db="EMBL/GenBank/DDBJ databases">
        <authorList>
            <person name="Kallberg Y."/>
            <person name="Tangrot J."/>
            <person name="Rosling A."/>
        </authorList>
    </citation>
    <scope>NUCLEOTIDE SEQUENCE</scope>
    <source>
        <strain evidence="1">AU212A</strain>
    </source>
</reference>
<keyword evidence="2" id="KW-1185">Reference proteome</keyword>